<dbReference type="InterPro" id="IPR005901">
    <property type="entry name" value="GLPGLI"/>
</dbReference>
<evidence type="ECO:0000256" key="1">
    <source>
        <dbReference type="SAM" id="SignalP"/>
    </source>
</evidence>
<dbReference type="NCBIfam" id="TIGR01200">
    <property type="entry name" value="GLPGLI"/>
    <property type="match status" value="1"/>
</dbReference>
<proteinExistence type="predicted"/>
<reference evidence="2" key="1">
    <citation type="submission" date="2022-09" db="EMBL/GenBank/DDBJ databases">
        <title>Aureispira anguillicida sp. nov., isolated from Leptocephalus of Japanese eel Anguilla japonica.</title>
        <authorList>
            <person name="Yuasa K."/>
            <person name="Mekata T."/>
            <person name="Ikunari K."/>
        </authorList>
    </citation>
    <scope>NUCLEOTIDE SEQUENCE</scope>
    <source>
        <strain evidence="2">EL160426</strain>
    </source>
</reference>
<dbReference type="Proteomes" id="UP001060919">
    <property type="component" value="Chromosome"/>
</dbReference>
<feature type="signal peptide" evidence="1">
    <location>
        <begin position="1"/>
        <end position="19"/>
    </location>
</feature>
<evidence type="ECO:0000313" key="2">
    <source>
        <dbReference type="EMBL" id="BDS14269.1"/>
    </source>
</evidence>
<gene>
    <name evidence="2" type="ORF">AsAng_0050480</name>
</gene>
<protein>
    <submittedName>
        <fullName evidence="2">GLPGLI family protein</fullName>
    </submittedName>
</protein>
<dbReference type="RefSeq" id="WP_264789492.1">
    <property type="nucleotide sequence ID" value="NZ_AP026867.1"/>
</dbReference>
<keyword evidence="3" id="KW-1185">Reference proteome</keyword>
<sequence length="256" mass="29269">MKILFVFLLCALTTIRGFAQKTEGTIHYKETIKLDIDFDNMKGLTEEMKAMIPSEQSTNNVLFFNEEAALYTNVDVNEDKDIDYKSDDEDVQIQIKMDAPEQAYYYDFKNKESIERQDLFGKTFLITGNKKKKWKITTESKEILGYTCKKAISMADEGEAMEAWFTTEIPSSVGPRGINDLPGAVLAFSMKDGQYEVVATQIDFEKVDPKKIVKPKKGKKVNRKEYQKIVEAKQKEMAEIYGGNGNVILKTETIER</sequence>
<dbReference type="Pfam" id="PF22252">
    <property type="entry name" value="PNGase_F-II_N"/>
    <property type="match status" value="1"/>
</dbReference>
<name>A0A915YJQ8_9BACT</name>
<dbReference type="EMBL" id="AP026867">
    <property type="protein sequence ID" value="BDS14269.1"/>
    <property type="molecule type" value="Genomic_DNA"/>
</dbReference>
<feature type="chain" id="PRO_5036999996" evidence="1">
    <location>
        <begin position="20"/>
        <end position="256"/>
    </location>
</feature>
<dbReference type="KEGG" id="aup:AsAng_0050480"/>
<organism evidence="2 3">
    <name type="scientific">Aureispira anguillae</name>
    <dbReference type="NCBI Taxonomy" id="2864201"/>
    <lineage>
        <taxon>Bacteria</taxon>
        <taxon>Pseudomonadati</taxon>
        <taxon>Bacteroidota</taxon>
        <taxon>Saprospiria</taxon>
        <taxon>Saprospirales</taxon>
        <taxon>Saprospiraceae</taxon>
        <taxon>Aureispira</taxon>
    </lineage>
</organism>
<keyword evidence="1" id="KW-0732">Signal</keyword>
<evidence type="ECO:0000313" key="3">
    <source>
        <dbReference type="Proteomes" id="UP001060919"/>
    </source>
</evidence>
<dbReference type="AlphaFoldDB" id="A0A915YJQ8"/>
<accession>A0A915YJQ8</accession>